<dbReference type="Gene3D" id="2.30.30.190">
    <property type="entry name" value="CAP Gly-rich-like domain"/>
    <property type="match status" value="1"/>
</dbReference>
<dbReference type="Proteomes" id="UP000187013">
    <property type="component" value="Unassembled WGS sequence"/>
</dbReference>
<evidence type="ECO:0000313" key="6">
    <source>
        <dbReference type="Proteomes" id="UP000187013"/>
    </source>
</evidence>
<evidence type="ECO:0000313" key="5">
    <source>
        <dbReference type="EMBL" id="GAV49001.1"/>
    </source>
</evidence>
<dbReference type="SUPFAM" id="SSF54236">
    <property type="entry name" value="Ubiquitin-like"/>
    <property type="match status" value="1"/>
</dbReference>
<accession>A0A1Q2ZZZ7</accession>
<gene>
    <name evidence="5" type="ORF">ZYGR_0N04060</name>
</gene>
<dbReference type="PROSITE" id="PS50245">
    <property type="entry name" value="CAP_GLY_2"/>
    <property type="match status" value="1"/>
</dbReference>
<protein>
    <recommendedName>
        <fullName evidence="4">CAP-Gly domain-containing protein</fullName>
    </recommendedName>
</protein>
<dbReference type="SUPFAM" id="SSF52047">
    <property type="entry name" value="RNI-like"/>
    <property type="match status" value="1"/>
</dbReference>
<keyword evidence="1" id="KW-0433">Leucine-rich repeat</keyword>
<dbReference type="SMART" id="SM01052">
    <property type="entry name" value="CAP_GLY"/>
    <property type="match status" value="1"/>
</dbReference>
<dbReference type="PANTHER" id="PTHR15454">
    <property type="entry name" value="NISCHARIN RELATED"/>
    <property type="match status" value="1"/>
</dbReference>
<dbReference type="AlphaFoldDB" id="A0A1Q2ZZZ7"/>
<dbReference type="EMBL" id="BDGX01000014">
    <property type="protein sequence ID" value="GAV49001.1"/>
    <property type="molecule type" value="Genomic_DNA"/>
</dbReference>
<dbReference type="SUPFAM" id="SSF74924">
    <property type="entry name" value="Cap-Gly domain"/>
    <property type="match status" value="1"/>
</dbReference>
<dbReference type="GO" id="GO:0005737">
    <property type="term" value="C:cytoplasm"/>
    <property type="evidence" value="ECO:0007669"/>
    <property type="project" value="TreeGrafter"/>
</dbReference>
<evidence type="ECO:0000256" key="1">
    <source>
        <dbReference type="ARBA" id="ARBA00022614"/>
    </source>
</evidence>
<dbReference type="InterPro" id="IPR032675">
    <property type="entry name" value="LRR_dom_sf"/>
</dbReference>
<comment type="caution">
    <text evidence="5">The sequence shown here is derived from an EMBL/GenBank/DDBJ whole genome shotgun (WGS) entry which is preliminary data.</text>
</comment>
<feature type="domain" description="CAP-Gly" evidence="4">
    <location>
        <begin position="34"/>
        <end position="67"/>
    </location>
</feature>
<evidence type="ECO:0000259" key="4">
    <source>
        <dbReference type="PROSITE" id="PS50245"/>
    </source>
</evidence>
<dbReference type="PROSITE" id="PS51450">
    <property type="entry name" value="LRR"/>
    <property type="match status" value="2"/>
</dbReference>
<keyword evidence="3" id="KW-0143">Chaperone</keyword>
<dbReference type="InterPro" id="IPR029071">
    <property type="entry name" value="Ubiquitin-like_domsf"/>
</dbReference>
<dbReference type="InterPro" id="IPR000938">
    <property type="entry name" value="CAP-Gly_domain"/>
</dbReference>
<keyword evidence="2" id="KW-0677">Repeat</keyword>
<evidence type="ECO:0000256" key="2">
    <source>
        <dbReference type="ARBA" id="ARBA00022737"/>
    </source>
</evidence>
<proteinExistence type="predicted"/>
<sequence>MVHKVNDRVQIDGKSCTIRFVGEIHRWPGSITYGVEWDDSKRGRNSGTIDDQEYFKTAVPNAGSFLKETKWSLLLDSGVSFYEALQEKYGKPKREKEDIYLGTKRVESFGFEKLTVEEQDLGKLQGLCLDHCKISCLESGRNKISNNYSNIFELDLSYNLLADVREICEFISHFRDLKFLDLSGNYFTKGWHSLDQYSFPAVTVLYLSNCRLDLNQLRQLLKIFPSVEILDASKNYLKDIDSTDVDFPISVGELILSGNSIRYLPPSLSRWNLHTLNLSHNAIENISNVRTTDLKNLDLSHNLIADWKTLDQLNIGFPELHSLRVNENLFFENKEDRLAQFYLVIARFNHLNILNGSLLSKKEREEARLFFVSQVSRGLVQYDKSCELWCRLYYQYAPRYEIEGIEESWLGSQILSLRVKQEETQTILNLTILSSYTVRNLKRIICQQLSMNILEITLSYFIAPSVLEEVSQDFTPVSDLNLTNGDILYVKRKQSEH</sequence>
<dbReference type="Gene3D" id="3.80.10.10">
    <property type="entry name" value="Ribonuclease Inhibitor"/>
    <property type="match status" value="3"/>
</dbReference>
<reference evidence="5 6" key="1">
    <citation type="submission" date="2016-08" db="EMBL/GenBank/DDBJ databases">
        <title>Draft genome sequence of allopolyploid Zygosaccharomyces rouxii.</title>
        <authorList>
            <person name="Watanabe J."/>
            <person name="Uehara K."/>
            <person name="Mogi Y."/>
            <person name="Tsukioka Y."/>
        </authorList>
    </citation>
    <scope>NUCLEOTIDE SEQUENCE [LARGE SCALE GENOMIC DNA]</scope>
    <source>
        <strain evidence="5 6">NBRC 110957</strain>
    </source>
</reference>
<dbReference type="InterPro" id="IPR001611">
    <property type="entry name" value="Leu-rich_rpt"/>
</dbReference>
<dbReference type="Gene3D" id="3.10.20.90">
    <property type="entry name" value="Phosphatidylinositol 3-kinase Catalytic Subunit, Chain A, domain 1"/>
    <property type="match status" value="1"/>
</dbReference>
<dbReference type="Pfam" id="PF01302">
    <property type="entry name" value="CAP_GLY"/>
    <property type="match status" value="1"/>
</dbReference>
<dbReference type="OrthoDB" id="5273213at2759"/>
<organism evidence="5 6">
    <name type="scientific">Zygosaccharomyces rouxii</name>
    <dbReference type="NCBI Taxonomy" id="4956"/>
    <lineage>
        <taxon>Eukaryota</taxon>
        <taxon>Fungi</taxon>
        <taxon>Dikarya</taxon>
        <taxon>Ascomycota</taxon>
        <taxon>Saccharomycotina</taxon>
        <taxon>Saccharomycetes</taxon>
        <taxon>Saccharomycetales</taxon>
        <taxon>Saccharomycetaceae</taxon>
        <taxon>Zygosaccharomyces</taxon>
    </lineage>
</organism>
<evidence type="ECO:0000256" key="3">
    <source>
        <dbReference type="ARBA" id="ARBA00023186"/>
    </source>
</evidence>
<name>A0A1Q2ZZZ7_ZYGRO</name>
<dbReference type="InterPro" id="IPR036859">
    <property type="entry name" value="CAP-Gly_dom_sf"/>
</dbReference>
<dbReference type="eggNOG" id="KOG3207">
    <property type="taxonomic scope" value="Eukaryota"/>
</dbReference>